<sequence>WSSIYELVKIAKRKSKIQILYTPFFHKNLPKLINILIKIQIFKGWVNTLGIRKK</sequence>
<reference evidence="1" key="1">
    <citation type="submission" date="2018-05" db="EMBL/GenBank/DDBJ databases">
        <authorList>
            <person name="Lanie J.A."/>
            <person name="Ng W.-L."/>
            <person name="Kazmierczak K.M."/>
            <person name="Andrzejewski T.M."/>
            <person name="Davidsen T.M."/>
            <person name="Wayne K.J."/>
            <person name="Tettelin H."/>
            <person name="Glass J.I."/>
            <person name="Rusch D."/>
            <person name="Podicherti R."/>
            <person name="Tsui H.-C.T."/>
            <person name="Winkler M.E."/>
        </authorList>
    </citation>
    <scope>NUCLEOTIDE SEQUENCE</scope>
</reference>
<proteinExistence type="predicted"/>
<gene>
    <name evidence="1" type="ORF">METZ01_LOCUS165717</name>
</gene>
<name>A0A382BI40_9ZZZZ</name>
<evidence type="ECO:0000313" key="1">
    <source>
        <dbReference type="EMBL" id="SVB12863.1"/>
    </source>
</evidence>
<feature type="non-terminal residue" evidence="1">
    <location>
        <position position="1"/>
    </location>
</feature>
<organism evidence="1">
    <name type="scientific">marine metagenome</name>
    <dbReference type="NCBI Taxonomy" id="408172"/>
    <lineage>
        <taxon>unclassified sequences</taxon>
        <taxon>metagenomes</taxon>
        <taxon>ecological metagenomes</taxon>
    </lineage>
</organism>
<dbReference type="AlphaFoldDB" id="A0A382BI40"/>
<accession>A0A382BI40</accession>
<dbReference type="EMBL" id="UINC01029703">
    <property type="protein sequence ID" value="SVB12863.1"/>
    <property type="molecule type" value="Genomic_DNA"/>
</dbReference>
<protein>
    <submittedName>
        <fullName evidence="1">Uncharacterized protein</fullName>
    </submittedName>
</protein>